<dbReference type="Proteomes" id="UP000006352">
    <property type="component" value="Unassembled WGS sequence"/>
</dbReference>
<dbReference type="GO" id="GO:0005886">
    <property type="term" value="C:plasma membrane"/>
    <property type="evidence" value="ECO:0007669"/>
    <property type="project" value="TreeGrafter"/>
</dbReference>
<dbReference type="GeneID" id="24100779"/>
<dbReference type="InParanoid" id="J4GGG7"/>
<dbReference type="PANTHER" id="PTHR13335">
    <property type="entry name" value="TARGET OF RAPAMYCIN COMPLEX 2 SUBUNIT MAPKAP1"/>
    <property type="match status" value="1"/>
</dbReference>
<dbReference type="GO" id="GO:0038203">
    <property type="term" value="P:TORC2 signaling"/>
    <property type="evidence" value="ECO:0007669"/>
    <property type="project" value="TreeGrafter"/>
</dbReference>
<gene>
    <name evidence="5" type="ORF">FIBRA_08104</name>
</gene>
<feature type="region of interest" description="Disordered" evidence="2">
    <location>
        <begin position="389"/>
        <end position="408"/>
    </location>
</feature>
<evidence type="ECO:0000313" key="6">
    <source>
        <dbReference type="Proteomes" id="UP000006352"/>
    </source>
</evidence>
<dbReference type="GO" id="GO:0005546">
    <property type="term" value="F:phosphatidylinositol-4,5-bisphosphate binding"/>
    <property type="evidence" value="ECO:0007669"/>
    <property type="project" value="TreeGrafter"/>
</dbReference>
<dbReference type="InterPro" id="IPR011993">
    <property type="entry name" value="PH-like_dom_sf"/>
</dbReference>
<dbReference type="AlphaFoldDB" id="J4GGG7"/>
<evidence type="ECO:0000256" key="1">
    <source>
        <dbReference type="ARBA" id="ARBA00009407"/>
    </source>
</evidence>
<name>J4GGG7_9APHY</name>
<dbReference type="Pfam" id="PF16978">
    <property type="entry name" value="CRIM"/>
    <property type="match status" value="1"/>
</dbReference>
<feature type="domain" description="SIN1-type PH" evidence="4">
    <location>
        <begin position="777"/>
        <end position="876"/>
    </location>
</feature>
<organism evidence="5 6">
    <name type="scientific">Fibroporia radiculosa</name>
    <dbReference type="NCBI Taxonomy" id="599839"/>
    <lineage>
        <taxon>Eukaryota</taxon>
        <taxon>Fungi</taxon>
        <taxon>Dikarya</taxon>
        <taxon>Basidiomycota</taxon>
        <taxon>Agaricomycotina</taxon>
        <taxon>Agaricomycetes</taxon>
        <taxon>Polyporales</taxon>
        <taxon>Fibroporiaceae</taxon>
        <taxon>Fibroporia</taxon>
    </lineage>
</organism>
<feature type="region of interest" description="Disordered" evidence="2">
    <location>
        <begin position="331"/>
        <end position="356"/>
    </location>
</feature>
<dbReference type="FunCoup" id="J4GGG7">
    <property type="interactions" value="12"/>
</dbReference>
<accession>J4GGG7</accession>
<protein>
    <submittedName>
        <fullName evidence="5">Uncharacterized protein</fullName>
    </submittedName>
</protein>
<sequence length="896" mass="98009">MSLISDPDYLIHSLRLNYLRNVGDVYGARLISFDPSYDSNPYVLASGLADIGKWEELGFPSSPVPSDDEAGPSNRPSGYPRATGLRYTTTIMGPSRVGAMGLRVSGKRASVLKSSYRHSLRSLRSEKDTANVIAVDTNPPENMPIGPASAPSPAVDVLHSPDKSTVISSATSLKSTTPIQEQKDLPKAISPEFRPKFKGAAEMEARRRQRILARARPPPVDLLPIPTVDTKPDFSSSESESDLEEEEEEVDDDDGEADEEVILDEDEDEDEDFDFVPPDSSIDMDEDVFDPEYAASRGLSSMNTNSDSDGVSILSGANSLMSTSASASSIIASSMQPGSSARVRNRLSPVREGRHSEERAIDIMPERPEESAPIEVGFDMVVPIFKRDQRAQVSDKPSSNLVGGGNADTQDLFARRPVSARQPGKSALSTMLAESSSSSSSNPFTELYSAISGRSESESMGVNIYFPHAREPAGRHLKLTVRNDASVEEVLGFALWSYWEEGWLPKLDDGLSGEDDPKWETRCSAVGWILRIAEDDGEVDEDFPPPDRTGRISKFNFDAYAALEATPAQVQQNKILDAKIQRRLSRIVIKKKKSTGLLNATSGGTMLAPPALDGLLGISAGMGSFASSVGMFPSSLGPSSSHGPPQFLRIRIADTVDAGHVSTTIPASSGMYMAEVLDHVCQKRKLIDSKDYALILDLISAKVYIPLDRTVRSLQGKRDLILVKKNMLQAYGVEMSNGSGRTTDPNASIFERSSEVPEPSFNSIFDYTNAYRGRLIQKYTVYRKVPMLVTRSARVLAIDGGYIHIMPMSNKAKHMFDSGKTPSYHLKSVVNCQQSSKNSSAFKLIVHTTAERNKRYDFEAESPKIASEIVQTIRALKLAMERPGTMKQSRRSRHVS</sequence>
<comment type="similarity">
    <text evidence="1">Belongs to the SIN1 family.</text>
</comment>
<feature type="compositionally biased region" description="Polar residues" evidence="2">
    <location>
        <begin position="391"/>
        <end position="401"/>
    </location>
</feature>
<proteinExistence type="inferred from homology"/>
<dbReference type="OrthoDB" id="241990at2759"/>
<feature type="region of interest" description="Disordered" evidence="2">
    <location>
        <begin position="417"/>
        <end position="444"/>
    </location>
</feature>
<dbReference type="GO" id="GO:0005737">
    <property type="term" value="C:cytoplasm"/>
    <property type="evidence" value="ECO:0007669"/>
    <property type="project" value="TreeGrafter"/>
</dbReference>
<dbReference type="GO" id="GO:0031932">
    <property type="term" value="C:TORC2 complex"/>
    <property type="evidence" value="ECO:0007669"/>
    <property type="project" value="InterPro"/>
</dbReference>
<dbReference type="HOGENOM" id="CLU_007847_0_0_1"/>
<evidence type="ECO:0000259" key="3">
    <source>
        <dbReference type="Pfam" id="PF16978"/>
    </source>
</evidence>
<dbReference type="EMBL" id="HE797210">
    <property type="protein sequence ID" value="CCM05868.1"/>
    <property type="molecule type" value="Genomic_DNA"/>
</dbReference>
<dbReference type="InterPro" id="IPR031567">
    <property type="entry name" value="CRIM_dom"/>
</dbReference>
<feature type="domain" description="CRIM" evidence="3">
    <location>
        <begin position="425"/>
        <end position="574"/>
    </location>
</feature>
<feature type="region of interest" description="Disordered" evidence="2">
    <location>
        <begin position="211"/>
        <end position="305"/>
    </location>
</feature>
<dbReference type="InterPro" id="IPR031313">
    <property type="entry name" value="Sin1_PH_dom"/>
</dbReference>
<dbReference type="Gene3D" id="2.30.29.30">
    <property type="entry name" value="Pleckstrin-homology domain (PH domain)/Phosphotyrosine-binding domain (PTB)"/>
    <property type="match status" value="1"/>
</dbReference>
<dbReference type="RefSeq" id="XP_012185151.1">
    <property type="nucleotide sequence ID" value="XM_012329761.1"/>
</dbReference>
<dbReference type="Pfam" id="PF16979">
    <property type="entry name" value="SIN1_PH"/>
    <property type="match status" value="1"/>
</dbReference>
<dbReference type="InterPro" id="IPR008828">
    <property type="entry name" value="Sin1/Avo1"/>
</dbReference>
<evidence type="ECO:0000313" key="5">
    <source>
        <dbReference type="EMBL" id="CCM05868.1"/>
    </source>
</evidence>
<dbReference type="STRING" id="599839.J4GGG7"/>
<evidence type="ECO:0000256" key="2">
    <source>
        <dbReference type="SAM" id="MobiDB-lite"/>
    </source>
</evidence>
<feature type="region of interest" description="Disordered" evidence="2">
    <location>
        <begin position="59"/>
        <end position="84"/>
    </location>
</feature>
<evidence type="ECO:0000259" key="4">
    <source>
        <dbReference type="Pfam" id="PF16979"/>
    </source>
</evidence>
<reference evidence="5 6" key="1">
    <citation type="journal article" date="2012" name="Appl. Environ. Microbiol.">
        <title>Short-read sequencing for genomic analysis of the brown rot fungus Fibroporia radiculosa.</title>
        <authorList>
            <person name="Tang J.D."/>
            <person name="Perkins A.D."/>
            <person name="Sonstegard T.S."/>
            <person name="Schroeder S.G."/>
            <person name="Burgess S.C."/>
            <person name="Diehl S.V."/>
        </authorList>
    </citation>
    <scope>NUCLEOTIDE SEQUENCE [LARGE SCALE GENOMIC DNA]</scope>
    <source>
        <strain evidence="5 6">TFFH 294</strain>
    </source>
</reference>
<keyword evidence="6" id="KW-1185">Reference proteome</keyword>
<feature type="compositionally biased region" description="Acidic residues" evidence="2">
    <location>
        <begin position="239"/>
        <end position="274"/>
    </location>
</feature>
<dbReference type="PANTHER" id="PTHR13335:SF1">
    <property type="entry name" value="TARGET OF RAPAMYCIN COMPLEX 2 SUBUNIT MAPKAP1"/>
    <property type="match status" value="1"/>
</dbReference>